<accession>F4WRA0</accession>
<dbReference type="EMBL" id="GL888284">
    <property type="protein sequence ID" value="EGI63317.1"/>
    <property type="molecule type" value="Genomic_DNA"/>
</dbReference>
<evidence type="ECO:0000256" key="6">
    <source>
        <dbReference type="ARBA" id="ARBA00022737"/>
    </source>
</evidence>
<dbReference type="InterPro" id="IPR036728">
    <property type="entry name" value="PBP_GOBP_sf"/>
</dbReference>
<keyword evidence="11" id="KW-0175">Coiled coil</keyword>
<dbReference type="InParanoid" id="F4WRA0"/>
<evidence type="ECO:0000256" key="11">
    <source>
        <dbReference type="SAM" id="Coils"/>
    </source>
</evidence>
<dbReference type="STRING" id="103372.F4WRA0"/>
<dbReference type="InterPro" id="IPR026270">
    <property type="entry name" value="SRP72"/>
</dbReference>
<dbReference type="GO" id="GO:0005549">
    <property type="term" value="F:odorant binding"/>
    <property type="evidence" value="ECO:0007669"/>
    <property type="project" value="InterPro"/>
</dbReference>
<evidence type="ECO:0000256" key="12">
    <source>
        <dbReference type="SAM" id="MobiDB-lite"/>
    </source>
</evidence>
<dbReference type="PANTHER" id="PTHR14094">
    <property type="entry name" value="SIGNAL RECOGNITION PARTICLE 72"/>
    <property type="match status" value="1"/>
</dbReference>
<comment type="subcellular location">
    <subcellularLocation>
        <location evidence="2">Cytoplasm</location>
    </subcellularLocation>
    <subcellularLocation>
        <location evidence="1">Endoplasmic reticulum</location>
    </subcellularLocation>
</comment>
<reference evidence="15" key="1">
    <citation type="submission" date="2011-02" db="EMBL/GenBank/DDBJ databases">
        <title>The genome of the leaf-cutting ant Acromyrmex echinatior suggests key adaptations to social evolution and fungus farming.</title>
        <authorList>
            <person name="Nygaard S."/>
            <person name="Zhang G."/>
        </authorList>
    </citation>
    <scope>NUCLEOTIDE SEQUENCE</scope>
</reference>
<evidence type="ECO:0000256" key="5">
    <source>
        <dbReference type="ARBA" id="ARBA00022490"/>
    </source>
</evidence>
<dbReference type="InterPro" id="IPR013699">
    <property type="entry name" value="Signal_recog_part_SRP72_RNA-bd"/>
</dbReference>
<feature type="compositionally biased region" description="Basic residues" evidence="12">
    <location>
        <begin position="624"/>
        <end position="635"/>
    </location>
</feature>
<dbReference type="SUPFAM" id="SSF47565">
    <property type="entry name" value="Insect pheromone/odorant-binding proteins"/>
    <property type="match status" value="1"/>
</dbReference>
<keyword evidence="8" id="KW-0256">Endoplasmic reticulum</keyword>
<feature type="chain" id="PRO_5003320603" description="Signal recognition particle subunit SRP72" evidence="13">
    <location>
        <begin position="18"/>
        <end position="730"/>
    </location>
</feature>
<dbReference type="GO" id="GO:0005786">
    <property type="term" value="C:signal recognition particle, endoplasmic reticulum targeting"/>
    <property type="evidence" value="ECO:0007669"/>
    <property type="project" value="UniProtKB-KW"/>
</dbReference>
<evidence type="ECO:0000256" key="2">
    <source>
        <dbReference type="ARBA" id="ARBA00004496"/>
    </source>
</evidence>
<keyword evidence="6" id="KW-0677">Repeat</keyword>
<dbReference type="GO" id="GO:0008312">
    <property type="term" value="F:7S RNA binding"/>
    <property type="evidence" value="ECO:0007669"/>
    <property type="project" value="InterPro"/>
</dbReference>
<evidence type="ECO:0000313" key="16">
    <source>
        <dbReference type="Proteomes" id="UP000007755"/>
    </source>
</evidence>
<dbReference type="InterPro" id="IPR031545">
    <property type="entry name" value="SRP72_TPR-like"/>
</dbReference>
<dbReference type="PANTHER" id="PTHR14094:SF9">
    <property type="entry name" value="SIGNAL RECOGNITION PARTICLE SUBUNIT SRP72"/>
    <property type="match status" value="1"/>
</dbReference>
<dbReference type="CDD" id="cd23992">
    <property type="entry name" value="PBP_GOBP"/>
    <property type="match status" value="1"/>
</dbReference>
<dbReference type="GO" id="GO:0043022">
    <property type="term" value="F:ribosome binding"/>
    <property type="evidence" value="ECO:0007669"/>
    <property type="project" value="TreeGrafter"/>
</dbReference>
<keyword evidence="9" id="KW-0733">Signal recognition particle</keyword>
<dbReference type="GO" id="GO:0006614">
    <property type="term" value="P:SRP-dependent cotranslational protein targeting to membrane"/>
    <property type="evidence" value="ECO:0007669"/>
    <property type="project" value="InterPro"/>
</dbReference>
<dbReference type="eggNOG" id="KOG2376">
    <property type="taxonomic scope" value="Eukaryota"/>
</dbReference>
<organism evidence="16">
    <name type="scientific">Acromyrmex echinatior</name>
    <name type="common">Panamanian leafcutter ant</name>
    <name type="synonym">Acromyrmex octospinosus echinatior</name>
    <dbReference type="NCBI Taxonomy" id="103372"/>
    <lineage>
        <taxon>Eukaryota</taxon>
        <taxon>Metazoa</taxon>
        <taxon>Ecdysozoa</taxon>
        <taxon>Arthropoda</taxon>
        <taxon>Hexapoda</taxon>
        <taxon>Insecta</taxon>
        <taxon>Pterygota</taxon>
        <taxon>Neoptera</taxon>
        <taxon>Endopterygota</taxon>
        <taxon>Hymenoptera</taxon>
        <taxon>Apocrita</taxon>
        <taxon>Aculeata</taxon>
        <taxon>Formicoidea</taxon>
        <taxon>Formicidae</taxon>
        <taxon>Myrmicinae</taxon>
        <taxon>Acromyrmex</taxon>
    </lineage>
</organism>
<evidence type="ECO:0000259" key="14">
    <source>
        <dbReference type="Pfam" id="PF08492"/>
    </source>
</evidence>
<dbReference type="AlphaFoldDB" id="F4WRA0"/>
<dbReference type="Pfam" id="PF17004">
    <property type="entry name" value="SRP_TPR_like"/>
    <property type="match status" value="1"/>
</dbReference>
<keyword evidence="13" id="KW-0732">Signal</keyword>
<dbReference type="Gene3D" id="1.25.40.10">
    <property type="entry name" value="Tetratricopeptide repeat domain"/>
    <property type="match status" value="3"/>
</dbReference>
<keyword evidence="16" id="KW-1185">Reference proteome</keyword>
<dbReference type="FunCoup" id="F4WRA0">
    <property type="interactions" value="1068"/>
</dbReference>
<evidence type="ECO:0000256" key="3">
    <source>
        <dbReference type="ARBA" id="ARBA00007676"/>
    </source>
</evidence>
<dbReference type="PIRSF" id="PIRSF038922">
    <property type="entry name" value="SRP72"/>
    <property type="match status" value="1"/>
</dbReference>
<feature type="compositionally biased region" description="Basic residues" evidence="12">
    <location>
        <begin position="715"/>
        <end position="730"/>
    </location>
</feature>
<feature type="domain" description="Signal recognition particle SRP72 subunit RNA-binding" evidence="14">
    <location>
        <begin position="607"/>
        <end position="661"/>
    </location>
</feature>
<evidence type="ECO:0000256" key="7">
    <source>
        <dbReference type="ARBA" id="ARBA00022803"/>
    </source>
</evidence>
<gene>
    <name evidence="15" type="ORF">G5I_08346</name>
</gene>
<comment type="similarity">
    <text evidence="3">Belongs to the SRP72 family.</text>
</comment>
<dbReference type="OrthoDB" id="5421607at2759"/>
<dbReference type="Pfam" id="PF08492">
    <property type="entry name" value="SRP72"/>
    <property type="match status" value="1"/>
</dbReference>
<evidence type="ECO:0000256" key="4">
    <source>
        <dbReference type="ARBA" id="ARBA00018350"/>
    </source>
</evidence>
<keyword evidence="5" id="KW-0963">Cytoplasm</keyword>
<evidence type="ECO:0000256" key="9">
    <source>
        <dbReference type="ARBA" id="ARBA00023135"/>
    </source>
</evidence>
<evidence type="ECO:0000256" key="1">
    <source>
        <dbReference type="ARBA" id="ARBA00004240"/>
    </source>
</evidence>
<feature type="coiled-coil region" evidence="11">
    <location>
        <begin position="259"/>
        <end position="286"/>
    </location>
</feature>
<dbReference type="GO" id="GO:0005783">
    <property type="term" value="C:endoplasmic reticulum"/>
    <property type="evidence" value="ECO:0007669"/>
    <property type="project" value="UniProtKB-SubCell"/>
</dbReference>
<dbReference type="Proteomes" id="UP000007755">
    <property type="component" value="Unassembled WGS sequence"/>
</dbReference>
<keyword evidence="7" id="KW-0802">TPR repeat</keyword>
<feature type="compositionally biased region" description="Polar residues" evidence="12">
    <location>
        <begin position="701"/>
        <end position="712"/>
    </location>
</feature>
<feature type="region of interest" description="Disordered" evidence="12">
    <location>
        <begin position="612"/>
        <end position="730"/>
    </location>
</feature>
<dbReference type="SUPFAM" id="SSF48452">
    <property type="entry name" value="TPR-like"/>
    <property type="match status" value="1"/>
</dbReference>
<evidence type="ECO:0000256" key="8">
    <source>
        <dbReference type="ARBA" id="ARBA00022824"/>
    </source>
</evidence>
<sequence length="730" mass="82307">MKTIVILLAVSFVAVLGDEEGHEKWKQIKEECINESGVDPAVIEKAKKGEPDDNDEKLACFDTCILMKFGTLKENGEVDWDKVQEHMLKRNKSPEEFNRVRSECANVVLGISQDEEVAFHCKIICYIQLSKFNEALQLIVKTPKLATNLEFEKGYCLYRLNQVSEALKVIENVQNPSLKIKELKAQILYRLEKYEECFAVYRDIIKNSNDEYEEERETNLAAVLANLAIEGSDLEVPPLREHTYELTYNAACRLLAQGNGDYKAILAEAEKKLRTAEKMCKEGLEEDGVSEEEIENELGVIRVQLGYCLQLQGREKEAHALYTAALKAKPDDIALVAVASNNLVCLNKDQNVFDSKKRMKSATHESLEHKLTTKQRRNIAYNQCLLAFYTDQGEQCHQLCNNLAKDCIILVADAMFIKAVQLSKEGKPKEAAKLLIEHAIGEKELSMKLASVQVLLSQDERKDAIAILENLNERDRSLPGIVGALVTLHLADNDRERASIALKNAVAYYKKNKETTENLGELWRQAANFYLRGGELKIAADILQELVDASPSDTKTLAQLVVAYVQFCPTKAQSLSKRLPPLHDLAETTDVDALESSNWVIGTKVVKKKIEPSPGKVVSDVIQKKHKKRKRKGKLPKNYDPSIMPDPERWLPRHERSGFRKKRDRRNRDAAMKGTQGAATGASDLYDITKMPANAKPSPNPRHSSAVETSGPRQQQRKVQQKKKKKGSKW</sequence>
<feature type="compositionally biased region" description="Basic and acidic residues" evidence="12">
    <location>
        <begin position="646"/>
        <end position="658"/>
    </location>
</feature>
<protein>
    <recommendedName>
        <fullName evidence="4">Signal recognition particle subunit SRP72</fullName>
    </recommendedName>
</protein>
<dbReference type="InterPro" id="IPR011990">
    <property type="entry name" value="TPR-like_helical_dom_sf"/>
</dbReference>
<name>F4WRA0_ACREC</name>
<dbReference type="FunFam" id="1.25.40.10:FF:000062">
    <property type="entry name" value="Signal recognition particle subunit SRP72"/>
    <property type="match status" value="1"/>
</dbReference>
<proteinExistence type="inferred from homology"/>
<evidence type="ECO:0000256" key="13">
    <source>
        <dbReference type="SAM" id="SignalP"/>
    </source>
</evidence>
<feature type="signal peptide" evidence="13">
    <location>
        <begin position="1"/>
        <end position="17"/>
    </location>
</feature>
<keyword evidence="10" id="KW-0687">Ribonucleoprotein</keyword>
<evidence type="ECO:0000256" key="10">
    <source>
        <dbReference type="ARBA" id="ARBA00023274"/>
    </source>
</evidence>
<evidence type="ECO:0000313" key="15">
    <source>
        <dbReference type="EMBL" id="EGI63317.1"/>
    </source>
</evidence>